<dbReference type="AlphaFoldDB" id="A0A974DVX8"/>
<dbReference type="EMBL" id="CM004466">
    <property type="protein sequence ID" value="OCT99144.1"/>
    <property type="molecule type" value="Genomic_DNA"/>
</dbReference>
<dbReference type="Proteomes" id="UP000694892">
    <property type="component" value="Chromosome 1L"/>
</dbReference>
<proteinExistence type="predicted"/>
<evidence type="ECO:0000313" key="1">
    <source>
        <dbReference type="EMBL" id="OCT99144.1"/>
    </source>
</evidence>
<protein>
    <submittedName>
        <fullName evidence="1">Uncharacterized protein</fullName>
    </submittedName>
</protein>
<sequence length="120" mass="13104">MQPNPESPVIFCATDCCWGNALTLCLVLGYTAVCEGAMLEVTPTSNHLKVLVYLLVLCVGPCTSLALSTNPACYLKCTVVNDEYEYMQDGDILIGGVMTLNLFARKSEIADEKRNIDCMQ</sequence>
<reference evidence="2" key="1">
    <citation type="journal article" date="2016" name="Nature">
        <title>Genome evolution in the allotetraploid frog Xenopus laevis.</title>
        <authorList>
            <person name="Session A.M."/>
            <person name="Uno Y."/>
            <person name="Kwon T."/>
            <person name="Chapman J.A."/>
            <person name="Toyoda A."/>
            <person name="Takahashi S."/>
            <person name="Fukui A."/>
            <person name="Hikosaka A."/>
            <person name="Suzuki A."/>
            <person name="Kondo M."/>
            <person name="van Heeringen S.J."/>
            <person name="Quigley I."/>
            <person name="Heinz S."/>
            <person name="Ogino H."/>
            <person name="Ochi H."/>
            <person name="Hellsten U."/>
            <person name="Lyons J.B."/>
            <person name="Simakov O."/>
            <person name="Putnam N."/>
            <person name="Stites J."/>
            <person name="Kuroki Y."/>
            <person name="Tanaka T."/>
            <person name="Michiue T."/>
            <person name="Watanabe M."/>
            <person name="Bogdanovic O."/>
            <person name="Lister R."/>
            <person name="Georgiou G."/>
            <person name="Paranjpe S.S."/>
            <person name="van Kruijsbergen I."/>
            <person name="Shu S."/>
            <person name="Carlson J."/>
            <person name="Kinoshita T."/>
            <person name="Ohta Y."/>
            <person name="Mawaribuchi S."/>
            <person name="Jenkins J."/>
            <person name="Grimwood J."/>
            <person name="Schmutz J."/>
            <person name="Mitros T."/>
            <person name="Mozaffari S.V."/>
            <person name="Suzuki Y."/>
            <person name="Haramoto Y."/>
            <person name="Yamamoto T.S."/>
            <person name="Takagi C."/>
            <person name="Heald R."/>
            <person name="Miller K."/>
            <person name="Haudenschild C."/>
            <person name="Kitzman J."/>
            <person name="Nakayama T."/>
            <person name="Izutsu Y."/>
            <person name="Robert J."/>
            <person name="Fortriede J."/>
            <person name="Burns K."/>
            <person name="Lotay V."/>
            <person name="Karimi K."/>
            <person name="Yasuoka Y."/>
            <person name="Dichmann D.S."/>
            <person name="Flajnik M.F."/>
            <person name="Houston D.W."/>
            <person name="Shendure J."/>
            <person name="DuPasquier L."/>
            <person name="Vize P.D."/>
            <person name="Zorn A.M."/>
            <person name="Ito M."/>
            <person name="Marcotte E.M."/>
            <person name="Wallingford J.B."/>
            <person name="Ito Y."/>
            <person name="Asashima M."/>
            <person name="Ueno N."/>
            <person name="Matsuda Y."/>
            <person name="Veenstra G.J."/>
            <person name="Fujiyama A."/>
            <person name="Harland R.M."/>
            <person name="Taira M."/>
            <person name="Rokhsar D.S."/>
        </authorList>
    </citation>
    <scope>NUCLEOTIDE SEQUENCE [LARGE SCALE GENOMIC DNA]</scope>
    <source>
        <strain evidence="2">J</strain>
    </source>
</reference>
<evidence type="ECO:0000313" key="2">
    <source>
        <dbReference type="Proteomes" id="UP000694892"/>
    </source>
</evidence>
<accession>A0A974DVX8</accession>
<organism evidence="1 2">
    <name type="scientific">Xenopus laevis</name>
    <name type="common">African clawed frog</name>
    <dbReference type="NCBI Taxonomy" id="8355"/>
    <lineage>
        <taxon>Eukaryota</taxon>
        <taxon>Metazoa</taxon>
        <taxon>Chordata</taxon>
        <taxon>Craniata</taxon>
        <taxon>Vertebrata</taxon>
        <taxon>Euteleostomi</taxon>
        <taxon>Amphibia</taxon>
        <taxon>Batrachia</taxon>
        <taxon>Anura</taxon>
        <taxon>Pipoidea</taxon>
        <taxon>Pipidae</taxon>
        <taxon>Xenopodinae</taxon>
        <taxon>Xenopus</taxon>
        <taxon>Xenopus</taxon>
    </lineage>
</organism>
<name>A0A974DVX8_XENLA</name>
<gene>
    <name evidence="1" type="ORF">XELAEV_18004935mg</name>
</gene>